<evidence type="ECO:0000313" key="1">
    <source>
        <dbReference type="EMBL" id="KAL2278239.1"/>
    </source>
</evidence>
<dbReference type="EMBL" id="JBAWTH010000089">
    <property type="protein sequence ID" value="KAL2278239.1"/>
    <property type="molecule type" value="Genomic_DNA"/>
</dbReference>
<keyword evidence="2" id="KW-1185">Reference proteome</keyword>
<evidence type="ECO:0000313" key="2">
    <source>
        <dbReference type="Proteomes" id="UP001600888"/>
    </source>
</evidence>
<dbReference type="Proteomes" id="UP001600888">
    <property type="component" value="Unassembled WGS sequence"/>
</dbReference>
<protein>
    <submittedName>
        <fullName evidence="1">Uncharacterized protein</fullName>
    </submittedName>
</protein>
<reference evidence="1 2" key="1">
    <citation type="submission" date="2024-03" db="EMBL/GenBank/DDBJ databases">
        <title>A high-quality draft genome sequence of Diaporthe vaccinii, a causative agent of upright dieback and viscid rot disease in cranberry plants.</title>
        <authorList>
            <person name="Sarrasin M."/>
            <person name="Lang B.F."/>
            <person name="Burger G."/>
        </authorList>
    </citation>
    <scope>NUCLEOTIDE SEQUENCE [LARGE SCALE GENOMIC DNA]</scope>
    <source>
        <strain evidence="1 2">IS7</strain>
    </source>
</reference>
<proteinExistence type="predicted"/>
<sequence length="262" mass="28859">MIRATLDGSLGSNALVSAFNRSHIIVDKANDLFCLSSFYSHWFPNYYFSGGTAHEHSALKDIKLLAISMLLCNRAAGDFICRDCRNDFAYNPDMFIGQVEICRRCIGSWVSELRDIERVYLIVPAVPRAQIGDEDVVYRWGEPATIQAAIDALPGPPSSHTQVANDVVLPATDTRPVITLQSTKTIAPFGPEGPRHFYGCGITLFEVTAAEVPHDAVAILECMVENGRNLRHEGIEDGHSDSPYPRNPSHCGGAVEFKFLSF</sequence>
<comment type="caution">
    <text evidence="1">The sequence shown here is derived from an EMBL/GenBank/DDBJ whole genome shotgun (WGS) entry which is preliminary data.</text>
</comment>
<gene>
    <name evidence="1" type="ORF">FJTKL_14650</name>
</gene>
<name>A0ABR4E714_9PEZI</name>
<accession>A0ABR4E714</accession>
<organism evidence="1 2">
    <name type="scientific">Diaporthe vaccinii</name>
    <dbReference type="NCBI Taxonomy" id="105482"/>
    <lineage>
        <taxon>Eukaryota</taxon>
        <taxon>Fungi</taxon>
        <taxon>Dikarya</taxon>
        <taxon>Ascomycota</taxon>
        <taxon>Pezizomycotina</taxon>
        <taxon>Sordariomycetes</taxon>
        <taxon>Sordariomycetidae</taxon>
        <taxon>Diaporthales</taxon>
        <taxon>Diaporthaceae</taxon>
        <taxon>Diaporthe</taxon>
        <taxon>Diaporthe eres species complex</taxon>
    </lineage>
</organism>